<proteinExistence type="predicted"/>
<dbReference type="InterPro" id="IPR041657">
    <property type="entry name" value="HTH_17"/>
</dbReference>
<organism evidence="2 3">
    <name type="scientific">Nocardioides euryhalodurans</name>
    <dbReference type="NCBI Taxonomy" id="2518370"/>
    <lineage>
        <taxon>Bacteria</taxon>
        <taxon>Bacillati</taxon>
        <taxon>Actinomycetota</taxon>
        <taxon>Actinomycetes</taxon>
        <taxon>Propionibacteriales</taxon>
        <taxon>Nocardioidaceae</taxon>
        <taxon>Nocardioides</taxon>
    </lineage>
</organism>
<accession>A0A4P7GNB6</accession>
<keyword evidence="3" id="KW-1185">Reference proteome</keyword>
<reference evidence="2 3" key="1">
    <citation type="submission" date="2019-03" db="EMBL/GenBank/DDBJ databases">
        <title>Three New Species of Nocardioides, Nocardioides euryhalodurans sp. nov., Nocardioides seonyuensis sp. nov. and Nocardioides eburneoflavus sp. nov., Iolated from Soil.</title>
        <authorList>
            <person name="Roh S.G."/>
            <person name="Lee C."/>
            <person name="Kim M.-K."/>
            <person name="Kim S.B."/>
        </authorList>
    </citation>
    <scope>NUCLEOTIDE SEQUENCE [LARGE SCALE GENOMIC DNA]</scope>
    <source>
        <strain evidence="2 3">MMS17-SY117</strain>
    </source>
</reference>
<dbReference type="EMBL" id="CP038267">
    <property type="protein sequence ID" value="QBR93287.1"/>
    <property type="molecule type" value="Genomic_DNA"/>
</dbReference>
<dbReference type="AlphaFoldDB" id="A0A4P7GNB6"/>
<feature type="domain" description="Helix-turn-helix" evidence="1">
    <location>
        <begin position="19"/>
        <end position="63"/>
    </location>
</feature>
<evidence type="ECO:0000313" key="2">
    <source>
        <dbReference type="EMBL" id="QBR93287.1"/>
    </source>
</evidence>
<keyword evidence="2" id="KW-0238">DNA-binding</keyword>
<dbReference type="Proteomes" id="UP000294894">
    <property type="component" value="Chromosome"/>
</dbReference>
<sequence>MLDLSVMTVDQLDTLPATLTVPEAGTLLGLGRDASYAAANRGELPVLRIGRRLLVPTGRLRALLVGPPHVATGTAAGNWPEGTVAHE</sequence>
<protein>
    <submittedName>
        <fullName evidence="2">DNA-binding protein</fullName>
    </submittedName>
</protein>
<evidence type="ECO:0000313" key="3">
    <source>
        <dbReference type="Proteomes" id="UP000294894"/>
    </source>
</evidence>
<dbReference type="GO" id="GO:0003677">
    <property type="term" value="F:DNA binding"/>
    <property type="evidence" value="ECO:0007669"/>
    <property type="project" value="UniProtKB-KW"/>
</dbReference>
<dbReference type="KEGG" id="noy:EXE57_14205"/>
<gene>
    <name evidence="2" type="ORF">EXE57_14205</name>
</gene>
<evidence type="ECO:0000259" key="1">
    <source>
        <dbReference type="Pfam" id="PF12728"/>
    </source>
</evidence>
<name>A0A4P7GNB6_9ACTN</name>
<dbReference type="OrthoDB" id="3989267at2"/>
<dbReference type="Pfam" id="PF12728">
    <property type="entry name" value="HTH_17"/>
    <property type="match status" value="1"/>
</dbReference>